<comment type="caution">
    <text evidence="1">The sequence shown here is derived from an EMBL/GenBank/DDBJ whole genome shotgun (WGS) entry which is preliminary data.</text>
</comment>
<proteinExistence type="predicted"/>
<reference evidence="2" key="1">
    <citation type="journal article" date="2019" name="Int. J. Syst. Evol. Microbiol.">
        <title>The Global Catalogue of Microorganisms (GCM) 10K type strain sequencing project: providing services to taxonomists for standard genome sequencing and annotation.</title>
        <authorList>
            <consortium name="The Broad Institute Genomics Platform"/>
            <consortium name="The Broad Institute Genome Sequencing Center for Infectious Disease"/>
            <person name="Wu L."/>
            <person name="Ma J."/>
        </authorList>
    </citation>
    <scope>NUCLEOTIDE SEQUENCE [LARGE SCALE GENOMIC DNA]</scope>
    <source>
        <strain evidence="2">JCM 16013</strain>
    </source>
</reference>
<dbReference type="InterPro" id="IPR029058">
    <property type="entry name" value="AB_hydrolase_fold"/>
</dbReference>
<name>A0ABP5D6C0_9ACTN</name>
<accession>A0ABP5D6C0</accession>
<protein>
    <submittedName>
        <fullName evidence="1">Uncharacterized protein</fullName>
    </submittedName>
</protein>
<dbReference type="Gene3D" id="3.40.50.1820">
    <property type="entry name" value="alpha/beta hydrolase"/>
    <property type="match status" value="1"/>
</dbReference>
<sequence>MDVQREYSERLGVRFVLMTGAGHTPNEERPEELTAVLVPFWEQNQR</sequence>
<keyword evidence="2" id="KW-1185">Reference proteome</keyword>
<dbReference type="SUPFAM" id="SSF53474">
    <property type="entry name" value="alpha/beta-Hydrolases"/>
    <property type="match status" value="1"/>
</dbReference>
<dbReference type="EMBL" id="BAAAQM010000020">
    <property type="protein sequence ID" value="GAA1974833.1"/>
    <property type="molecule type" value="Genomic_DNA"/>
</dbReference>
<organism evidence="1 2">
    <name type="scientific">Catenulispora subtropica</name>
    <dbReference type="NCBI Taxonomy" id="450798"/>
    <lineage>
        <taxon>Bacteria</taxon>
        <taxon>Bacillati</taxon>
        <taxon>Actinomycetota</taxon>
        <taxon>Actinomycetes</taxon>
        <taxon>Catenulisporales</taxon>
        <taxon>Catenulisporaceae</taxon>
        <taxon>Catenulispora</taxon>
    </lineage>
</organism>
<evidence type="ECO:0000313" key="1">
    <source>
        <dbReference type="EMBL" id="GAA1974833.1"/>
    </source>
</evidence>
<dbReference type="Proteomes" id="UP001499854">
    <property type="component" value="Unassembled WGS sequence"/>
</dbReference>
<gene>
    <name evidence="1" type="ORF">GCM10009838_38570</name>
</gene>
<evidence type="ECO:0000313" key="2">
    <source>
        <dbReference type="Proteomes" id="UP001499854"/>
    </source>
</evidence>